<evidence type="ECO:0000313" key="2">
    <source>
        <dbReference type="Proteomes" id="UP001144341"/>
    </source>
</evidence>
<organism evidence="1 2">
    <name type="scientific">Pedobacter rhodius</name>
    <dbReference type="NCBI Taxonomy" id="3004098"/>
    <lineage>
        <taxon>Bacteria</taxon>
        <taxon>Pseudomonadati</taxon>
        <taxon>Bacteroidota</taxon>
        <taxon>Sphingobacteriia</taxon>
        <taxon>Sphingobacteriales</taxon>
        <taxon>Sphingobacteriaceae</taxon>
        <taxon>Pedobacter</taxon>
    </lineage>
</organism>
<proteinExistence type="predicted"/>
<evidence type="ECO:0000313" key="1">
    <source>
        <dbReference type="EMBL" id="MCZ4222097.1"/>
    </source>
</evidence>
<sequence length="83" mass="9589">MKVKGSVVITLNSGEKALILIAKNKSEQEKLYHHLSIDAYQFKNEISEEAPKIAYISAGYKSETNEIIWEDNYIPIPKWYDKN</sequence>
<name>A0ABT4KT38_9SPHI</name>
<dbReference type="RefSeq" id="WP_269413911.1">
    <property type="nucleotide sequence ID" value="NZ_JAPWGL010000001.1"/>
</dbReference>
<comment type="caution">
    <text evidence="1">The sequence shown here is derived from an EMBL/GenBank/DDBJ whole genome shotgun (WGS) entry which is preliminary data.</text>
</comment>
<keyword evidence="2" id="KW-1185">Reference proteome</keyword>
<gene>
    <name evidence="1" type="ORF">O0931_02185</name>
</gene>
<protein>
    <submittedName>
        <fullName evidence="1">Uncharacterized protein</fullName>
    </submittedName>
</protein>
<accession>A0ABT4KT38</accession>
<dbReference type="Proteomes" id="UP001144341">
    <property type="component" value="Unassembled WGS sequence"/>
</dbReference>
<dbReference type="EMBL" id="JAPWGL010000001">
    <property type="protein sequence ID" value="MCZ4222097.1"/>
    <property type="molecule type" value="Genomic_DNA"/>
</dbReference>
<reference evidence="1" key="1">
    <citation type="submission" date="2022-12" db="EMBL/GenBank/DDBJ databases">
        <title>Genome sequence of SJ11.</title>
        <authorList>
            <person name="Woo H."/>
        </authorList>
    </citation>
    <scope>NUCLEOTIDE SEQUENCE</scope>
    <source>
        <strain evidence="1">SJ11</strain>
    </source>
</reference>